<dbReference type="GO" id="GO:0009424">
    <property type="term" value="C:bacterial-type flagellum hook"/>
    <property type="evidence" value="ECO:0007669"/>
    <property type="project" value="InterPro"/>
</dbReference>
<keyword evidence="11" id="KW-1185">Reference proteome</keyword>
<feature type="domain" description="Flagellar hook-associated protein FlgK helical" evidence="9">
    <location>
        <begin position="104"/>
        <end position="319"/>
    </location>
</feature>
<evidence type="ECO:0000256" key="6">
    <source>
        <dbReference type="ARBA" id="ARBA00023143"/>
    </source>
</evidence>
<accession>A0A6I4TT11</accession>
<keyword evidence="10" id="KW-0966">Cell projection</keyword>
<dbReference type="InterPro" id="IPR010930">
    <property type="entry name" value="Flg_bb/hook_C_dom"/>
</dbReference>
<dbReference type="GO" id="GO:0005198">
    <property type="term" value="F:structural molecule activity"/>
    <property type="evidence" value="ECO:0007669"/>
    <property type="project" value="InterPro"/>
</dbReference>
<evidence type="ECO:0000256" key="4">
    <source>
        <dbReference type="ARBA" id="ARBA00016244"/>
    </source>
</evidence>
<comment type="subcellular location">
    <subcellularLocation>
        <location evidence="1">Bacterial flagellum basal body</location>
    </subcellularLocation>
    <subcellularLocation>
        <location evidence="2">Secreted</location>
    </subcellularLocation>
</comment>
<organism evidence="10 11">
    <name type="scientific">Croceibacterium xixiisoli</name>
    <dbReference type="NCBI Taxonomy" id="1476466"/>
    <lineage>
        <taxon>Bacteria</taxon>
        <taxon>Pseudomonadati</taxon>
        <taxon>Pseudomonadota</taxon>
        <taxon>Alphaproteobacteria</taxon>
        <taxon>Sphingomonadales</taxon>
        <taxon>Erythrobacteraceae</taxon>
        <taxon>Croceibacterium</taxon>
    </lineage>
</organism>
<dbReference type="OrthoDB" id="7181295at2"/>
<evidence type="ECO:0000256" key="1">
    <source>
        <dbReference type="ARBA" id="ARBA00004117"/>
    </source>
</evidence>
<dbReference type="PANTHER" id="PTHR30033">
    <property type="entry name" value="FLAGELLAR HOOK-ASSOCIATED PROTEIN 1"/>
    <property type="match status" value="1"/>
</dbReference>
<gene>
    <name evidence="10" type="primary">flgK</name>
    <name evidence="10" type="ORF">GRI97_05645</name>
</gene>
<comment type="similarity">
    <text evidence="3">Belongs to the flagella basal body rod proteins family.</text>
</comment>
<dbReference type="GO" id="GO:0009425">
    <property type="term" value="C:bacterial-type flagellum basal body"/>
    <property type="evidence" value="ECO:0007669"/>
    <property type="project" value="UniProtKB-SubCell"/>
</dbReference>
<dbReference type="GO" id="GO:0044780">
    <property type="term" value="P:bacterial-type flagellum assembly"/>
    <property type="evidence" value="ECO:0007669"/>
    <property type="project" value="InterPro"/>
</dbReference>
<evidence type="ECO:0000259" key="7">
    <source>
        <dbReference type="Pfam" id="PF00460"/>
    </source>
</evidence>
<reference evidence="10 11" key="1">
    <citation type="submission" date="2019-12" db="EMBL/GenBank/DDBJ databases">
        <title>Genomic-based taxomic classification of the family Erythrobacteraceae.</title>
        <authorList>
            <person name="Xu L."/>
        </authorList>
    </citation>
    <scope>NUCLEOTIDE SEQUENCE [LARGE SCALE GENOMIC DNA]</scope>
    <source>
        <strain evidence="10 11">S36</strain>
    </source>
</reference>
<dbReference type="Proteomes" id="UP000469430">
    <property type="component" value="Unassembled WGS sequence"/>
</dbReference>
<dbReference type="RefSeq" id="WP_161390110.1">
    <property type="nucleotide sequence ID" value="NZ_JBHSCP010000001.1"/>
</dbReference>
<evidence type="ECO:0000256" key="2">
    <source>
        <dbReference type="ARBA" id="ARBA00004613"/>
    </source>
</evidence>
<proteinExistence type="inferred from homology"/>
<keyword evidence="10" id="KW-0282">Flagellum</keyword>
<dbReference type="InterPro" id="IPR053927">
    <property type="entry name" value="FlgK_helical"/>
</dbReference>
<protein>
    <recommendedName>
        <fullName evidence="4">Flagellar hook-associated protein 1</fullName>
    </recommendedName>
</protein>
<dbReference type="InterPro" id="IPR001444">
    <property type="entry name" value="Flag_bb_rod_N"/>
</dbReference>
<evidence type="ECO:0000256" key="5">
    <source>
        <dbReference type="ARBA" id="ARBA00022525"/>
    </source>
</evidence>
<dbReference type="PANTHER" id="PTHR30033:SF2">
    <property type="entry name" value="FLAGELLAR HOOK PROTEIN"/>
    <property type="match status" value="1"/>
</dbReference>
<dbReference type="Pfam" id="PF06429">
    <property type="entry name" value="Flg_bbr_C"/>
    <property type="match status" value="1"/>
</dbReference>
<evidence type="ECO:0000313" key="11">
    <source>
        <dbReference type="Proteomes" id="UP000469430"/>
    </source>
</evidence>
<dbReference type="EMBL" id="WTYJ01000001">
    <property type="protein sequence ID" value="MXO98469.1"/>
    <property type="molecule type" value="Genomic_DNA"/>
</dbReference>
<keyword evidence="6" id="KW-0975">Bacterial flagellum</keyword>
<evidence type="ECO:0000313" key="10">
    <source>
        <dbReference type="EMBL" id="MXO98469.1"/>
    </source>
</evidence>
<dbReference type="InterPro" id="IPR002371">
    <property type="entry name" value="FlgK"/>
</dbReference>
<keyword evidence="10" id="KW-0969">Cilium</keyword>
<dbReference type="SUPFAM" id="SSF64518">
    <property type="entry name" value="Phase 1 flagellin"/>
    <property type="match status" value="1"/>
</dbReference>
<comment type="caution">
    <text evidence="10">The sequence shown here is derived from an EMBL/GenBank/DDBJ whole genome shotgun (WGS) entry which is preliminary data.</text>
</comment>
<dbReference type="GO" id="GO:0005576">
    <property type="term" value="C:extracellular region"/>
    <property type="evidence" value="ECO:0007669"/>
    <property type="project" value="UniProtKB-SubCell"/>
</dbReference>
<dbReference type="Pfam" id="PF00460">
    <property type="entry name" value="Flg_bb_rod"/>
    <property type="match status" value="1"/>
</dbReference>
<evidence type="ECO:0000259" key="9">
    <source>
        <dbReference type="Pfam" id="PF22638"/>
    </source>
</evidence>
<feature type="domain" description="Flagellar basal body rod protein N-terminal" evidence="7">
    <location>
        <begin position="7"/>
        <end position="35"/>
    </location>
</feature>
<dbReference type="NCBIfam" id="TIGR02492">
    <property type="entry name" value="flgK_ends"/>
    <property type="match status" value="1"/>
</dbReference>
<sequence length="445" mass="45139">MASDLLSIAASGTRAARSALDITAQNIANASTEGYVRRSVQLSEVSASSGVLRPGDVSLSGVRVSGITRNADAVRQAEVRRTGSDLARANTDLAALKSTENAIEKAGVYEAIVGFEASLLQLSNNPTDPSLRAAAVAGAQTMADKFNIAADSLEAVGDGLRFDAAAKVEEANTIGSDLGRINLQLARTGENSSDRATLLDQRDLLLTKLSDIADVSTQFASNGTVTVRLGGSTGAVFVEGSASASLSVAEAADGTINFAVNGQAVTPTGGSLAGSAQALSYVAETRTRLDALADGIAATVNDAQSQGAALDGSDGQPLFTGMGAAGMSLAFTNGSLLATAPAGSDPSSRDASNLTDLRSALETGGAASGANALLFDISSRVSSRQTTQEALASIATAASESLKQQAGVDLDDEAANLLRFQLAFQASGRAMQVANDIFDTLLNIR</sequence>
<feature type="domain" description="Flagellar basal-body/hook protein C-terminal" evidence="8">
    <location>
        <begin position="405"/>
        <end position="444"/>
    </location>
</feature>
<keyword evidence="5" id="KW-0964">Secreted</keyword>
<dbReference type="Pfam" id="PF22638">
    <property type="entry name" value="FlgK_D1"/>
    <property type="match status" value="1"/>
</dbReference>
<dbReference type="AlphaFoldDB" id="A0A6I4TT11"/>
<evidence type="ECO:0000259" key="8">
    <source>
        <dbReference type="Pfam" id="PF06429"/>
    </source>
</evidence>
<name>A0A6I4TT11_9SPHN</name>
<evidence type="ECO:0000256" key="3">
    <source>
        <dbReference type="ARBA" id="ARBA00009677"/>
    </source>
</evidence>